<dbReference type="EMBL" id="WNDP01000310">
    <property type="protein sequence ID" value="KAF1010769.1"/>
    <property type="molecule type" value="Genomic_DNA"/>
</dbReference>
<reference evidence="2" key="1">
    <citation type="journal article" date="2020" name="MBio">
        <title>Horizontal gene transfer to a defensive symbiont with a reduced genome amongst a multipartite beetle microbiome.</title>
        <authorList>
            <person name="Waterworth S.C."/>
            <person name="Florez L.V."/>
            <person name="Rees E.R."/>
            <person name="Hertweck C."/>
            <person name="Kaltenpoth M."/>
            <person name="Kwan J.C."/>
        </authorList>
    </citation>
    <scope>NUCLEOTIDE SEQUENCE [LARGE SCALE GENOMIC DNA]</scope>
</reference>
<protein>
    <submittedName>
        <fullName evidence="1">Uncharacterized protein</fullName>
    </submittedName>
</protein>
<name>A0A833PAC8_ACIBZ</name>
<organism evidence="1 2">
    <name type="scientific">Acinetobacter bereziniae</name>
    <name type="common">Acinetobacter genomosp. 10</name>
    <dbReference type="NCBI Taxonomy" id="106648"/>
    <lineage>
        <taxon>Bacteria</taxon>
        <taxon>Pseudomonadati</taxon>
        <taxon>Pseudomonadota</taxon>
        <taxon>Gammaproteobacteria</taxon>
        <taxon>Moraxellales</taxon>
        <taxon>Moraxellaceae</taxon>
        <taxon>Acinetobacter</taxon>
    </lineage>
</organism>
<comment type="caution">
    <text evidence="1">The sequence shown here is derived from an EMBL/GenBank/DDBJ whole genome shotgun (WGS) entry which is preliminary data.</text>
</comment>
<evidence type="ECO:0000313" key="1">
    <source>
        <dbReference type="EMBL" id="KAF1010769.1"/>
    </source>
</evidence>
<accession>A0A833PAC8</accession>
<gene>
    <name evidence="1" type="ORF">GAK29_05026</name>
</gene>
<proteinExistence type="predicted"/>
<dbReference type="AlphaFoldDB" id="A0A833PAC8"/>
<evidence type="ECO:0000313" key="2">
    <source>
        <dbReference type="Proteomes" id="UP000490535"/>
    </source>
</evidence>
<sequence>MVVNYGFCAKAIHSKALDNYPCGPEETNSALDLKFKAMLEGMKSTLSEIKQDIVKTPK</sequence>
<dbReference type="Proteomes" id="UP000490535">
    <property type="component" value="Unassembled WGS sequence"/>
</dbReference>